<keyword evidence="10" id="KW-0472">Membrane</keyword>
<dbReference type="Pfam" id="PF00448">
    <property type="entry name" value="SRP54"/>
    <property type="match status" value="1"/>
</dbReference>
<dbReference type="GO" id="GO:0005525">
    <property type="term" value="F:GTP binding"/>
    <property type="evidence" value="ECO:0007669"/>
    <property type="project" value="UniProtKB-KW"/>
</dbReference>
<dbReference type="CDD" id="cd17873">
    <property type="entry name" value="FlhF"/>
    <property type="match status" value="1"/>
</dbReference>
<dbReference type="InterPro" id="IPR027417">
    <property type="entry name" value="P-loop_NTPase"/>
</dbReference>
<sequence length="234" mass="25611">MLKLVPIGEGLQLGDGRTKAVAFVGPTGVGKTTTVAKLASHFALVEKKRVALVTIDTYRVASAEQLQTYARLIGIPLDVVLGPAALGKLLEKHRDKDLVLIDTAGRSQRNQEHLRELASFFQGRHAIETHLLVAATTKDGEMEETIESFGCIPIRRLLLTKLDEALSFGNLFNQAVCAKKPLSYFTTGQKVPEDIEVASAERLIDLILRFSGPQDLPREGRGYGSSRKPAFSHH</sequence>
<dbReference type="FunFam" id="3.40.50.300:FF:000695">
    <property type="entry name" value="Flagellar biosynthesis regulator FlhF"/>
    <property type="match status" value="1"/>
</dbReference>
<keyword evidence="11" id="KW-1006">Bacterial flagellum protein export</keyword>
<dbReference type="PANTHER" id="PTHR43134">
    <property type="entry name" value="SIGNAL RECOGNITION PARTICLE RECEPTOR SUBUNIT ALPHA"/>
    <property type="match status" value="1"/>
</dbReference>
<evidence type="ECO:0000256" key="12">
    <source>
        <dbReference type="ARBA" id="ARBA00025337"/>
    </source>
</evidence>
<keyword evidence="9" id="KW-0342">GTP-binding</keyword>
<comment type="caution">
    <text evidence="16">The sequence shown here is derived from an EMBL/GenBank/DDBJ whole genome shotgun (WGS) entry which is preliminary data.</text>
</comment>
<evidence type="ECO:0000256" key="13">
    <source>
        <dbReference type="ARBA" id="ARBA00030866"/>
    </source>
</evidence>
<keyword evidence="4" id="KW-0813">Transport</keyword>
<gene>
    <name evidence="16" type="ORF">HYY65_02960</name>
</gene>
<evidence type="ECO:0000259" key="15">
    <source>
        <dbReference type="SMART" id="SM00962"/>
    </source>
</evidence>
<evidence type="ECO:0000256" key="1">
    <source>
        <dbReference type="ARBA" id="ARBA00004413"/>
    </source>
</evidence>
<organism evidence="16 17">
    <name type="scientific">Tectimicrobiota bacterium</name>
    <dbReference type="NCBI Taxonomy" id="2528274"/>
    <lineage>
        <taxon>Bacteria</taxon>
        <taxon>Pseudomonadati</taxon>
        <taxon>Nitrospinota/Tectimicrobiota group</taxon>
        <taxon>Candidatus Tectimicrobiota</taxon>
    </lineage>
</organism>
<evidence type="ECO:0000256" key="4">
    <source>
        <dbReference type="ARBA" id="ARBA00022448"/>
    </source>
</evidence>
<evidence type="ECO:0000256" key="7">
    <source>
        <dbReference type="ARBA" id="ARBA00022795"/>
    </source>
</evidence>
<evidence type="ECO:0000256" key="2">
    <source>
        <dbReference type="ARBA" id="ARBA00008531"/>
    </source>
</evidence>
<comment type="similarity">
    <text evidence="2">Belongs to the GTP-binding SRP family.</text>
</comment>
<evidence type="ECO:0000256" key="9">
    <source>
        <dbReference type="ARBA" id="ARBA00023134"/>
    </source>
</evidence>
<keyword evidence="8" id="KW-0653">Protein transport</keyword>
<evidence type="ECO:0000256" key="11">
    <source>
        <dbReference type="ARBA" id="ARBA00023225"/>
    </source>
</evidence>
<feature type="domain" description="SRP54-type proteins GTP-binding" evidence="15">
    <location>
        <begin position="18"/>
        <end position="209"/>
    </location>
</feature>
<dbReference type="InterPro" id="IPR003593">
    <property type="entry name" value="AAA+_ATPase"/>
</dbReference>
<name>A0A932GNE0_UNCTE</name>
<accession>A0A932GNE0</accession>
<dbReference type="GO" id="GO:0044781">
    <property type="term" value="P:bacterial-type flagellum organization"/>
    <property type="evidence" value="ECO:0007669"/>
    <property type="project" value="UniProtKB-KW"/>
</dbReference>
<comment type="function">
    <text evidence="12">Necessary for flagellar biosynthesis. May be involved in translocation of the flagellum.</text>
</comment>
<dbReference type="GO" id="GO:0005047">
    <property type="term" value="F:signal recognition particle binding"/>
    <property type="evidence" value="ECO:0007669"/>
    <property type="project" value="TreeGrafter"/>
</dbReference>
<dbReference type="GO" id="GO:0006614">
    <property type="term" value="P:SRP-dependent cotranslational protein targeting to membrane"/>
    <property type="evidence" value="ECO:0007669"/>
    <property type="project" value="InterPro"/>
</dbReference>
<dbReference type="InterPro" id="IPR047040">
    <property type="entry name" value="FlhF__GTPase_dom"/>
</dbReference>
<dbReference type="InterPro" id="IPR000897">
    <property type="entry name" value="SRP54_GTPase_dom"/>
</dbReference>
<evidence type="ECO:0000256" key="3">
    <source>
        <dbReference type="ARBA" id="ARBA00014919"/>
    </source>
</evidence>
<dbReference type="Gene3D" id="3.40.50.300">
    <property type="entry name" value="P-loop containing nucleotide triphosphate hydrolases"/>
    <property type="match status" value="1"/>
</dbReference>
<keyword evidence="7" id="KW-1005">Bacterial flagellum biogenesis</keyword>
<dbReference type="SMART" id="SM00962">
    <property type="entry name" value="SRP54"/>
    <property type="match status" value="1"/>
</dbReference>
<evidence type="ECO:0000256" key="10">
    <source>
        <dbReference type="ARBA" id="ARBA00023136"/>
    </source>
</evidence>
<comment type="subcellular location">
    <subcellularLocation>
        <location evidence="1">Cell membrane</location>
        <topology evidence="1">Peripheral membrane protein</topology>
        <orientation evidence="1">Cytoplasmic side</orientation>
    </subcellularLocation>
</comment>
<protein>
    <recommendedName>
        <fullName evidence="3">Flagellar biosynthesis protein FlhF</fullName>
    </recommendedName>
    <alternativeName>
        <fullName evidence="13">Flagella-associated GTP-binding protein</fullName>
    </alternativeName>
</protein>
<evidence type="ECO:0000256" key="8">
    <source>
        <dbReference type="ARBA" id="ARBA00022927"/>
    </source>
</evidence>
<dbReference type="PANTHER" id="PTHR43134:SF3">
    <property type="entry name" value="FLAGELLAR BIOSYNTHESIS PROTEIN FLHF"/>
    <property type="match status" value="1"/>
</dbReference>
<keyword evidence="5" id="KW-1003">Cell membrane</keyword>
<dbReference type="GO" id="GO:0005886">
    <property type="term" value="C:plasma membrane"/>
    <property type="evidence" value="ECO:0007669"/>
    <property type="project" value="UniProtKB-SubCell"/>
</dbReference>
<keyword evidence="6" id="KW-0547">Nucleotide-binding</keyword>
<feature type="domain" description="AAA+ ATPase" evidence="14">
    <location>
        <begin position="17"/>
        <end position="172"/>
    </location>
</feature>
<evidence type="ECO:0000259" key="14">
    <source>
        <dbReference type="SMART" id="SM00382"/>
    </source>
</evidence>
<evidence type="ECO:0000313" key="16">
    <source>
        <dbReference type="EMBL" id="MBI3014030.1"/>
    </source>
</evidence>
<dbReference type="SMART" id="SM00382">
    <property type="entry name" value="AAA"/>
    <property type="match status" value="1"/>
</dbReference>
<dbReference type="SUPFAM" id="SSF52540">
    <property type="entry name" value="P-loop containing nucleoside triphosphate hydrolases"/>
    <property type="match status" value="1"/>
</dbReference>
<reference evidence="16" key="1">
    <citation type="submission" date="2020-07" db="EMBL/GenBank/DDBJ databases">
        <title>Huge and variable diversity of episymbiotic CPR bacteria and DPANN archaea in groundwater ecosystems.</title>
        <authorList>
            <person name="He C.Y."/>
            <person name="Keren R."/>
            <person name="Whittaker M."/>
            <person name="Farag I.F."/>
            <person name="Doudna J."/>
            <person name="Cate J.H.D."/>
            <person name="Banfield J.F."/>
        </authorList>
    </citation>
    <scope>NUCLEOTIDE SEQUENCE</scope>
    <source>
        <strain evidence="16">NC_groundwater_717_Ag_S-0.2um_59_8</strain>
    </source>
</reference>
<dbReference type="AlphaFoldDB" id="A0A932GNE0"/>
<dbReference type="GO" id="GO:0003924">
    <property type="term" value="F:GTPase activity"/>
    <property type="evidence" value="ECO:0007669"/>
    <property type="project" value="InterPro"/>
</dbReference>
<proteinExistence type="inferred from homology"/>
<evidence type="ECO:0000256" key="6">
    <source>
        <dbReference type="ARBA" id="ARBA00022741"/>
    </source>
</evidence>
<evidence type="ECO:0000256" key="5">
    <source>
        <dbReference type="ARBA" id="ARBA00022475"/>
    </source>
</evidence>
<evidence type="ECO:0000313" key="17">
    <source>
        <dbReference type="Proteomes" id="UP000741360"/>
    </source>
</evidence>
<dbReference type="Proteomes" id="UP000741360">
    <property type="component" value="Unassembled WGS sequence"/>
</dbReference>
<dbReference type="EMBL" id="JACPSX010000050">
    <property type="protein sequence ID" value="MBI3014030.1"/>
    <property type="molecule type" value="Genomic_DNA"/>
</dbReference>
<dbReference type="GO" id="GO:0015031">
    <property type="term" value="P:protein transport"/>
    <property type="evidence" value="ECO:0007669"/>
    <property type="project" value="UniProtKB-KW"/>
</dbReference>